<evidence type="ECO:0000313" key="3">
    <source>
        <dbReference type="Proteomes" id="UP001335648"/>
    </source>
</evidence>
<feature type="region of interest" description="Disordered" evidence="1">
    <location>
        <begin position="34"/>
        <end position="76"/>
    </location>
</feature>
<gene>
    <name evidence="2" type="ORF">CesoFtcFv8_004735</name>
</gene>
<dbReference type="AlphaFoldDB" id="A0AAN8CN17"/>
<reference evidence="2 3" key="1">
    <citation type="journal article" date="2023" name="Mol. Biol. Evol.">
        <title>Genomics of Secondarily Temperate Adaptation in the Only Non-Antarctic Icefish.</title>
        <authorList>
            <person name="Rivera-Colon A.G."/>
            <person name="Rayamajhi N."/>
            <person name="Minhas B.F."/>
            <person name="Madrigal G."/>
            <person name="Bilyk K.T."/>
            <person name="Yoon V."/>
            <person name="Hune M."/>
            <person name="Gregory S."/>
            <person name="Cheng C.H.C."/>
            <person name="Catchen J.M."/>
        </authorList>
    </citation>
    <scope>NUCLEOTIDE SEQUENCE [LARGE SCALE GENOMIC DNA]</scope>
    <source>
        <strain evidence="2">JC2023a</strain>
    </source>
</reference>
<sequence length="92" mass="10104">MLKSCSERGVELSVVTLHSHDTQLERRAIALSHSSDKENARQRVLGGAKGQSSASLLNWNRKKKREGGGTTKRLGSTFSLSFGSIRDPEAMY</sequence>
<dbReference type="Proteomes" id="UP001335648">
    <property type="component" value="Unassembled WGS sequence"/>
</dbReference>
<dbReference type="EMBL" id="JAULUE010002049">
    <property type="protein sequence ID" value="KAK5906824.1"/>
    <property type="molecule type" value="Genomic_DNA"/>
</dbReference>
<evidence type="ECO:0000256" key="1">
    <source>
        <dbReference type="SAM" id="MobiDB-lite"/>
    </source>
</evidence>
<keyword evidence="3" id="KW-1185">Reference proteome</keyword>
<accession>A0AAN8CN17</accession>
<name>A0AAN8CN17_9TELE</name>
<organism evidence="2 3">
    <name type="scientific">Champsocephalus esox</name>
    <name type="common">pike icefish</name>
    <dbReference type="NCBI Taxonomy" id="159716"/>
    <lineage>
        <taxon>Eukaryota</taxon>
        <taxon>Metazoa</taxon>
        <taxon>Chordata</taxon>
        <taxon>Craniata</taxon>
        <taxon>Vertebrata</taxon>
        <taxon>Euteleostomi</taxon>
        <taxon>Actinopterygii</taxon>
        <taxon>Neopterygii</taxon>
        <taxon>Teleostei</taxon>
        <taxon>Neoteleostei</taxon>
        <taxon>Acanthomorphata</taxon>
        <taxon>Eupercaria</taxon>
        <taxon>Perciformes</taxon>
        <taxon>Notothenioidei</taxon>
        <taxon>Channichthyidae</taxon>
        <taxon>Champsocephalus</taxon>
    </lineage>
</organism>
<evidence type="ECO:0000313" key="2">
    <source>
        <dbReference type="EMBL" id="KAK5906824.1"/>
    </source>
</evidence>
<proteinExistence type="predicted"/>
<comment type="caution">
    <text evidence="2">The sequence shown here is derived from an EMBL/GenBank/DDBJ whole genome shotgun (WGS) entry which is preliminary data.</text>
</comment>
<protein>
    <submittedName>
        <fullName evidence="2">Uncharacterized protein</fullName>
    </submittedName>
</protein>